<dbReference type="CDD" id="cd19100">
    <property type="entry name" value="AKR_unchar"/>
    <property type="match status" value="1"/>
</dbReference>
<dbReference type="EMBL" id="CP000473">
    <property type="protein sequence ID" value="ABJ84831.1"/>
    <property type="molecule type" value="Genomic_DNA"/>
</dbReference>
<name>Q01ZT4_SOLUE</name>
<feature type="domain" description="NADP-dependent oxidoreductase" evidence="2">
    <location>
        <begin position="47"/>
        <end position="245"/>
    </location>
</feature>
<dbReference type="HOGENOM" id="CLU_023205_3_0_0"/>
<organism evidence="3">
    <name type="scientific">Solibacter usitatus (strain Ellin6076)</name>
    <dbReference type="NCBI Taxonomy" id="234267"/>
    <lineage>
        <taxon>Bacteria</taxon>
        <taxon>Pseudomonadati</taxon>
        <taxon>Acidobacteriota</taxon>
        <taxon>Terriglobia</taxon>
        <taxon>Bryobacterales</taxon>
        <taxon>Solibacteraceae</taxon>
        <taxon>Candidatus Solibacter</taxon>
    </lineage>
</organism>
<dbReference type="InterPro" id="IPR053135">
    <property type="entry name" value="AKR2_Oxidoreductase"/>
</dbReference>
<dbReference type="InterPro" id="IPR036812">
    <property type="entry name" value="NAD(P)_OxRdtase_dom_sf"/>
</dbReference>
<feature type="compositionally biased region" description="Basic and acidic residues" evidence="1">
    <location>
        <begin position="321"/>
        <end position="343"/>
    </location>
</feature>
<sequence precursor="true">MPDSTIGRRTVLGGIAGLTASGFAQTNAPSGMPLRPLGSTGEKVSCIGLGGSHIGAPKVSDDEAIRIMRSAIDRGLTFMDNSWDYNGGVSEERMGKALRDGYRQKVFLMTKIDGRTRQEAAKQIEESLRRLQTDHLDLVQHHEIIRFDDPDRIFAAGGAQEAVLAAKQAGKVRFIGFTGHKDPHIHLYMLSVCAAHGFHPDTVQMPLNVMDAHFRSFEKLVLPELVKQKIGVLGMKSMGSSVILKSKVVTPLECLHYALNLPTSVVITGIDSPQILDQAFEAAHTFQPMSKQQIAGLLSKTKPAAEQGQYELFKTSSHFDSTAKHPEWLGEESARVKELTQGQ</sequence>
<dbReference type="InterPro" id="IPR023210">
    <property type="entry name" value="NADP_OxRdtase_dom"/>
</dbReference>
<dbReference type="AlphaFoldDB" id="Q01ZT4"/>
<dbReference type="STRING" id="234267.Acid_3862"/>
<evidence type="ECO:0000313" key="3">
    <source>
        <dbReference type="EMBL" id="ABJ84831.1"/>
    </source>
</evidence>
<proteinExistence type="predicted"/>
<dbReference type="SUPFAM" id="SSF51430">
    <property type="entry name" value="NAD(P)-linked oxidoreductase"/>
    <property type="match status" value="1"/>
</dbReference>
<dbReference type="Gene3D" id="3.20.20.100">
    <property type="entry name" value="NADP-dependent oxidoreductase domain"/>
    <property type="match status" value="1"/>
</dbReference>
<protein>
    <submittedName>
        <fullName evidence="3">Aldo/keto reductase</fullName>
    </submittedName>
</protein>
<feature type="region of interest" description="Disordered" evidence="1">
    <location>
        <begin position="317"/>
        <end position="343"/>
    </location>
</feature>
<gene>
    <name evidence="3" type="ordered locus">Acid_3862</name>
</gene>
<evidence type="ECO:0000259" key="2">
    <source>
        <dbReference type="Pfam" id="PF00248"/>
    </source>
</evidence>
<dbReference type="PANTHER" id="PTHR43312">
    <property type="entry name" value="D-THREO-ALDOSE 1-DEHYDROGENASE"/>
    <property type="match status" value="1"/>
</dbReference>
<dbReference type="PANTHER" id="PTHR43312:SF1">
    <property type="entry name" value="NADP-DEPENDENT OXIDOREDUCTASE DOMAIN-CONTAINING PROTEIN"/>
    <property type="match status" value="1"/>
</dbReference>
<dbReference type="Pfam" id="PF00248">
    <property type="entry name" value="Aldo_ket_red"/>
    <property type="match status" value="1"/>
</dbReference>
<accession>Q01ZT4</accession>
<dbReference type="InParanoid" id="Q01ZT4"/>
<reference evidence="3" key="1">
    <citation type="submission" date="2006-10" db="EMBL/GenBank/DDBJ databases">
        <title>Complete sequence of Solibacter usitatus Ellin6076.</title>
        <authorList>
            <consortium name="US DOE Joint Genome Institute"/>
            <person name="Copeland A."/>
            <person name="Lucas S."/>
            <person name="Lapidus A."/>
            <person name="Barry K."/>
            <person name="Detter J.C."/>
            <person name="Glavina del Rio T."/>
            <person name="Hammon N."/>
            <person name="Israni S."/>
            <person name="Dalin E."/>
            <person name="Tice H."/>
            <person name="Pitluck S."/>
            <person name="Thompson L.S."/>
            <person name="Brettin T."/>
            <person name="Bruce D."/>
            <person name="Han C."/>
            <person name="Tapia R."/>
            <person name="Gilna P."/>
            <person name="Schmutz J."/>
            <person name="Larimer F."/>
            <person name="Land M."/>
            <person name="Hauser L."/>
            <person name="Kyrpides N."/>
            <person name="Mikhailova N."/>
            <person name="Janssen P.H."/>
            <person name="Kuske C.R."/>
            <person name="Richardson P."/>
        </authorList>
    </citation>
    <scope>NUCLEOTIDE SEQUENCE</scope>
    <source>
        <strain evidence="3">Ellin6076</strain>
    </source>
</reference>
<evidence type="ECO:0000256" key="1">
    <source>
        <dbReference type="SAM" id="MobiDB-lite"/>
    </source>
</evidence>
<dbReference type="eggNOG" id="COG0667">
    <property type="taxonomic scope" value="Bacteria"/>
</dbReference>
<dbReference type="KEGG" id="sus:Acid_3862"/>